<evidence type="ECO:0000313" key="2">
    <source>
        <dbReference type="Proteomes" id="UP000002743"/>
    </source>
</evidence>
<reference evidence="1 2" key="2">
    <citation type="journal article" date="2011" name="J. Bacteriol.">
        <title>Genomes of three methylotrophs from a single niche uncover genetic and metabolic divergence of Methylophilaceae.</title>
        <authorList>
            <person name="Lapidus A."/>
            <person name="Clum A."/>
            <person name="Labutti K."/>
            <person name="Kaluzhnaya M.G."/>
            <person name="Lim S."/>
            <person name="Beck D.A."/>
            <person name="Glavina Del Rio T."/>
            <person name="Nolan M."/>
            <person name="Mavromatis K."/>
            <person name="Huntemann M."/>
            <person name="Lucas S."/>
            <person name="Lidstrom M.E."/>
            <person name="Ivanova N."/>
            <person name="Chistoserdova L."/>
        </authorList>
    </citation>
    <scope>NUCLEOTIDE SEQUENCE [LARGE SCALE GENOMIC DNA]</scope>
    <source>
        <strain evidence="1 2">SIP3-4</strain>
    </source>
</reference>
<dbReference type="EMBL" id="CP001674">
    <property type="protein sequence ID" value="ACT50868.1"/>
    <property type="molecule type" value="Genomic_DNA"/>
</dbReference>
<dbReference type="HOGENOM" id="CLU_162025_0_0_4"/>
<keyword evidence="2" id="KW-1185">Reference proteome</keyword>
<sequence>MSFDYLETAQEADELLREYGAQWTIRKKAGIGYTPDAGMNPGTSTDMTPFAALFDYKEKDYGIKRADGTQILVGDKKLLVSAIGITASLLPGDLALAPTTSVKWQVVNVKAVGPAGVTVLWELQVRK</sequence>
<reference evidence="2" key="1">
    <citation type="submission" date="2009-07" db="EMBL/GenBank/DDBJ databases">
        <title>Complete sequence of chromosome of Methylovorus sp. SIP3-4.</title>
        <authorList>
            <person name="Lucas S."/>
            <person name="Copeland A."/>
            <person name="Lapidus A."/>
            <person name="Glavina del Rio T."/>
            <person name="Tice H."/>
            <person name="Bruce D."/>
            <person name="Goodwin L."/>
            <person name="Pitluck S."/>
            <person name="Clum A."/>
            <person name="Larimer F."/>
            <person name="Land M."/>
            <person name="Hauser L."/>
            <person name="Kyrpides N."/>
            <person name="Mikhailova N."/>
            <person name="Kayluzhnaya M."/>
            <person name="Chistoserdova L."/>
        </authorList>
    </citation>
    <scope>NUCLEOTIDE SEQUENCE [LARGE SCALE GENOMIC DNA]</scope>
    <source>
        <strain evidence="2">SIP3-4</strain>
    </source>
</reference>
<evidence type="ECO:0000313" key="1">
    <source>
        <dbReference type="EMBL" id="ACT50868.1"/>
    </source>
</evidence>
<gene>
    <name evidence="1" type="ordered locus">Msip34_1623</name>
</gene>
<accession>C6XE93</accession>
<dbReference type="AlphaFoldDB" id="C6XE93"/>
<proteinExistence type="predicted"/>
<protein>
    <submittedName>
        <fullName evidence="1">Uncharacterized protein</fullName>
    </submittedName>
</protein>
<name>C6XE93_METGS</name>
<dbReference type="STRING" id="582744.Msip34_1623"/>
<dbReference type="KEGG" id="mei:Msip34_1623"/>
<dbReference type="eggNOG" id="ENOG5033CSB">
    <property type="taxonomic scope" value="Bacteria"/>
</dbReference>
<dbReference type="OrthoDB" id="7205619at2"/>
<dbReference type="Proteomes" id="UP000002743">
    <property type="component" value="Chromosome"/>
</dbReference>
<organism evidence="1 2">
    <name type="scientific">Methylovorus glucosotrophus (strain SIP3-4)</name>
    <dbReference type="NCBI Taxonomy" id="582744"/>
    <lineage>
        <taxon>Bacteria</taxon>
        <taxon>Pseudomonadati</taxon>
        <taxon>Pseudomonadota</taxon>
        <taxon>Betaproteobacteria</taxon>
        <taxon>Nitrosomonadales</taxon>
        <taxon>Methylophilaceae</taxon>
        <taxon>Methylovorus</taxon>
    </lineage>
</organism>